<evidence type="ECO:0000313" key="2">
    <source>
        <dbReference type="EMBL" id="DAE30209.1"/>
    </source>
</evidence>
<evidence type="ECO:0000256" key="1">
    <source>
        <dbReference type="SAM" id="Phobius"/>
    </source>
</evidence>
<feature type="transmembrane region" description="Helical" evidence="1">
    <location>
        <begin position="12"/>
        <end position="30"/>
    </location>
</feature>
<keyword evidence="1" id="KW-0812">Transmembrane</keyword>
<organism evidence="2">
    <name type="scientific">virus sp. ct5rm7</name>
    <dbReference type="NCBI Taxonomy" id="2827298"/>
    <lineage>
        <taxon>Viruses</taxon>
    </lineage>
</organism>
<dbReference type="EMBL" id="BK059103">
    <property type="protein sequence ID" value="DAE30209.1"/>
    <property type="molecule type" value="Genomic_DNA"/>
</dbReference>
<protein>
    <submittedName>
        <fullName evidence="2">Uncharacterized protein</fullName>
    </submittedName>
</protein>
<keyword evidence="1" id="KW-0472">Membrane</keyword>
<reference evidence="2" key="1">
    <citation type="journal article" date="2021" name="Proc. Natl. Acad. Sci. U.S.A.">
        <title>A Catalog of Tens of Thousands of Viruses from Human Metagenomes Reveals Hidden Associations with Chronic Diseases.</title>
        <authorList>
            <person name="Tisza M.J."/>
            <person name="Buck C.B."/>
        </authorList>
    </citation>
    <scope>NUCLEOTIDE SEQUENCE</scope>
    <source>
        <strain evidence="2">Ct5rm7</strain>
    </source>
</reference>
<proteinExistence type="predicted"/>
<accession>A0A8S5RGK0</accession>
<keyword evidence="1" id="KW-1133">Transmembrane helix</keyword>
<sequence>MKKKRRIDRKEVAWWVYLAIMVALVVYGFWNSAAAEALLRAIREAFTLLME</sequence>
<name>A0A8S5RGK0_9VIRU</name>